<feature type="compositionally biased region" description="Basic residues" evidence="1">
    <location>
        <begin position="257"/>
        <end position="266"/>
    </location>
</feature>
<evidence type="ECO:0000313" key="3">
    <source>
        <dbReference type="Proteomes" id="UP000092460"/>
    </source>
</evidence>
<proteinExistence type="predicted"/>
<dbReference type="EnsemblMetazoa" id="GPPI018245-RA">
    <property type="protein sequence ID" value="GPPI018245-PA"/>
    <property type="gene ID" value="GPPI018245"/>
</dbReference>
<feature type="compositionally biased region" description="Basic and acidic residues" evidence="1">
    <location>
        <begin position="51"/>
        <end position="62"/>
    </location>
</feature>
<dbReference type="AlphaFoldDB" id="A0A1B0B446"/>
<reference evidence="2" key="2">
    <citation type="submission" date="2020-05" db="UniProtKB">
        <authorList>
            <consortium name="EnsemblMetazoa"/>
        </authorList>
    </citation>
    <scope>IDENTIFICATION</scope>
    <source>
        <strain evidence="2">IAEA</strain>
    </source>
</reference>
<evidence type="ECO:0000256" key="1">
    <source>
        <dbReference type="SAM" id="MobiDB-lite"/>
    </source>
</evidence>
<dbReference type="GO" id="GO:0006508">
    <property type="term" value="P:proteolysis"/>
    <property type="evidence" value="ECO:0007669"/>
    <property type="project" value="InterPro"/>
</dbReference>
<dbReference type="PROSITE" id="PS00141">
    <property type="entry name" value="ASP_PROTEASE"/>
    <property type="match status" value="1"/>
</dbReference>
<organism evidence="2 3">
    <name type="scientific">Glossina palpalis gambiensis</name>
    <dbReference type="NCBI Taxonomy" id="67801"/>
    <lineage>
        <taxon>Eukaryota</taxon>
        <taxon>Metazoa</taxon>
        <taxon>Ecdysozoa</taxon>
        <taxon>Arthropoda</taxon>
        <taxon>Hexapoda</taxon>
        <taxon>Insecta</taxon>
        <taxon>Pterygota</taxon>
        <taxon>Neoptera</taxon>
        <taxon>Endopterygota</taxon>
        <taxon>Diptera</taxon>
        <taxon>Brachycera</taxon>
        <taxon>Muscomorpha</taxon>
        <taxon>Hippoboscoidea</taxon>
        <taxon>Glossinidae</taxon>
        <taxon>Glossina</taxon>
    </lineage>
</organism>
<feature type="region of interest" description="Disordered" evidence="1">
    <location>
        <begin position="249"/>
        <end position="275"/>
    </location>
</feature>
<keyword evidence="3" id="KW-1185">Reference proteome</keyword>
<reference evidence="3" key="1">
    <citation type="submission" date="2015-01" db="EMBL/GenBank/DDBJ databases">
        <authorList>
            <person name="Aksoy S."/>
            <person name="Warren W."/>
            <person name="Wilson R.K."/>
        </authorList>
    </citation>
    <scope>NUCLEOTIDE SEQUENCE [LARGE SCALE GENOMIC DNA]</scope>
    <source>
        <strain evidence="3">IAEA</strain>
    </source>
</reference>
<feature type="region of interest" description="Disordered" evidence="1">
    <location>
        <begin position="180"/>
        <end position="230"/>
    </location>
</feature>
<accession>A0A1B0B446</accession>
<dbReference type="InterPro" id="IPR021109">
    <property type="entry name" value="Peptidase_aspartic_dom_sf"/>
</dbReference>
<dbReference type="SUPFAM" id="SSF50630">
    <property type="entry name" value="Acid proteases"/>
    <property type="match status" value="1"/>
</dbReference>
<dbReference type="GO" id="GO:0004190">
    <property type="term" value="F:aspartic-type endopeptidase activity"/>
    <property type="evidence" value="ECO:0007669"/>
    <property type="project" value="InterPro"/>
</dbReference>
<name>A0A1B0B446_9MUSC</name>
<dbReference type="Pfam" id="PF13650">
    <property type="entry name" value="Asp_protease_2"/>
    <property type="match status" value="1"/>
</dbReference>
<dbReference type="Gene3D" id="2.40.70.10">
    <property type="entry name" value="Acid Proteases"/>
    <property type="match status" value="1"/>
</dbReference>
<dbReference type="EMBL" id="JXJN01008174">
    <property type="status" value="NOT_ANNOTATED_CDS"/>
    <property type="molecule type" value="Genomic_DNA"/>
</dbReference>
<dbReference type="InterPro" id="IPR001969">
    <property type="entry name" value="Aspartic_peptidase_AS"/>
</dbReference>
<dbReference type="Proteomes" id="UP000092460">
    <property type="component" value="Unassembled WGS sequence"/>
</dbReference>
<evidence type="ECO:0000313" key="2">
    <source>
        <dbReference type="EnsemblMetazoa" id="GPPI018245-PA"/>
    </source>
</evidence>
<feature type="compositionally biased region" description="Basic and acidic residues" evidence="1">
    <location>
        <begin position="216"/>
        <end position="230"/>
    </location>
</feature>
<dbReference type="VEuPathDB" id="VectorBase:GPPI018245"/>
<feature type="region of interest" description="Disordered" evidence="1">
    <location>
        <begin position="35"/>
        <end position="62"/>
    </location>
</feature>
<dbReference type="STRING" id="67801.A0A1B0B446"/>
<protein>
    <submittedName>
        <fullName evidence="2">Uncharacterized protein</fullName>
    </submittedName>
</protein>
<sequence>MIPSDNCIKRVNIVEHVEILEHACNGDHDYKRTCRSSPQFRGMTMDDNPDTYERTPKRPESPELRVKRSSVVANVTIGGLLVKGAIDTGATRIITKSSLQDAIPFVPKAHNICTTILTADGTLRYSHRELMTTVSIGETHFQLPLIVLDDVVDNLALGMDFLTKAQATLVIEERAMQFGNAAQQPRDTEVRGPASNSAVETKHDASIKQAPKKRRDNALRTHVDPPKEQRIKKIHQATRNDIRDKFKHIDPSEKFPHSRSAKHKLPNKSAELETTTSKGLQISITVTYISNISDVTTATLPPPIWSVRAMHQNKHTSGTIKQINGNRWTRMTQLKAVCSIYIGR</sequence>